<feature type="compositionally biased region" description="Basic and acidic residues" evidence="4">
    <location>
        <begin position="35"/>
        <end position="46"/>
    </location>
</feature>
<feature type="region of interest" description="Disordered" evidence="4">
    <location>
        <begin position="28"/>
        <end position="54"/>
    </location>
</feature>
<evidence type="ECO:0000256" key="4">
    <source>
        <dbReference type="SAM" id="MobiDB-lite"/>
    </source>
</evidence>
<dbReference type="EMBL" id="CAXIEN010000229">
    <property type="protein sequence ID" value="CAL1288269.1"/>
    <property type="molecule type" value="Genomic_DNA"/>
</dbReference>
<dbReference type="Proteomes" id="UP001497382">
    <property type="component" value="Unassembled WGS sequence"/>
</dbReference>
<dbReference type="PANTHER" id="PTHR12394:SF12">
    <property type="entry name" value="LD08195P"/>
    <property type="match status" value="1"/>
</dbReference>
<accession>A0AAV2AYE8</accession>
<evidence type="ECO:0000256" key="1">
    <source>
        <dbReference type="ARBA" id="ARBA00006788"/>
    </source>
</evidence>
<keyword evidence="3" id="KW-0175">Coiled coil</keyword>
<sequence length="353" mass="40749">MRDWKMAELSVEAPLAMTEDWSDFGDFQSSDDIENSNKKDLPKNENNENGLSNNFNETFSTSLEDLVNTFDEKITKCFCNYEEKVEKFAPVQIRTQDEIMNDCQMWWTLTGNFGNMLPIDWSRSYARKMQINCLNLNEKLDRESGDELDVSDDEVAKDLDLHSLIISSLQQEPMFTAEQVLEEIDEIMQQDEIPVDESQDETDAEVDQKETNPISSILYEEKLKTLTNAQLNEVYLELERMIQENSEVLIQELALRDELEFEKELKNTFISYLLTIQNKKRQHSTEKRRGRSSTGNSTDAKFLTTVIPYSIENGPPNNQTLQILIKILKAINEDNPAVPALLTDYILKVLCPT</sequence>
<evidence type="ECO:0008006" key="7">
    <source>
        <dbReference type="Google" id="ProtNLM"/>
    </source>
</evidence>
<organism evidence="5 6">
    <name type="scientific">Larinioides sclopetarius</name>
    <dbReference type="NCBI Taxonomy" id="280406"/>
    <lineage>
        <taxon>Eukaryota</taxon>
        <taxon>Metazoa</taxon>
        <taxon>Ecdysozoa</taxon>
        <taxon>Arthropoda</taxon>
        <taxon>Chelicerata</taxon>
        <taxon>Arachnida</taxon>
        <taxon>Araneae</taxon>
        <taxon>Araneomorphae</taxon>
        <taxon>Entelegynae</taxon>
        <taxon>Araneoidea</taxon>
        <taxon>Araneidae</taxon>
        <taxon>Larinioides</taxon>
    </lineage>
</organism>
<keyword evidence="2" id="KW-0597">Phosphoprotein</keyword>
<evidence type="ECO:0000313" key="5">
    <source>
        <dbReference type="EMBL" id="CAL1288269.1"/>
    </source>
</evidence>
<protein>
    <recommendedName>
        <fullName evidence="7">Fasciculation and elongation protein zeta-2</fullName>
    </recommendedName>
</protein>
<evidence type="ECO:0000256" key="2">
    <source>
        <dbReference type="ARBA" id="ARBA00022553"/>
    </source>
</evidence>
<evidence type="ECO:0000313" key="6">
    <source>
        <dbReference type="Proteomes" id="UP001497382"/>
    </source>
</evidence>
<comment type="similarity">
    <text evidence="1">Belongs to the zygin family.</text>
</comment>
<keyword evidence="6" id="KW-1185">Reference proteome</keyword>
<comment type="caution">
    <text evidence="5">The sequence shown here is derived from an EMBL/GenBank/DDBJ whole genome shotgun (WGS) entry which is preliminary data.</text>
</comment>
<dbReference type="GO" id="GO:0005737">
    <property type="term" value="C:cytoplasm"/>
    <property type="evidence" value="ECO:0007669"/>
    <property type="project" value="TreeGrafter"/>
</dbReference>
<dbReference type="InterPro" id="IPR011680">
    <property type="entry name" value="FEZ"/>
</dbReference>
<name>A0AAV2AYE8_9ARAC</name>
<proteinExistence type="inferred from homology"/>
<dbReference type="AlphaFoldDB" id="A0AAV2AYE8"/>
<gene>
    <name evidence="5" type="ORF">LARSCL_LOCUS15249</name>
</gene>
<dbReference type="GO" id="GO:0030424">
    <property type="term" value="C:axon"/>
    <property type="evidence" value="ECO:0007669"/>
    <property type="project" value="TreeGrafter"/>
</dbReference>
<dbReference type="PANTHER" id="PTHR12394">
    <property type="entry name" value="ZYGIN"/>
    <property type="match status" value="1"/>
</dbReference>
<evidence type="ECO:0000256" key="3">
    <source>
        <dbReference type="ARBA" id="ARBA00023054"/>
    </source>
</evidence>
<dbReference type="Pfam" id="PF07763">
    <property type="entry name" value="FEZ"/>
    <property type="match status" value="1"/>
</dbReference>
<reference evidence="5 6" key="1">
    <citation type="submission" date="2024-04" db="EMBL/GenBank/DDBJ databases">
        <authorList>
            <person name="Rising A."/>
            <person name="Reimegard J."/>
            <person name="Sonavane S."/>
            <person name="Akerstrom W."/>
            <person name="Nylinder S."/>
            <person name="Hedman E."/>
            <person name="Kallberg Y."/>
        </authorList>
    </citation>
    <scope>NUCLEOTIDE SEQUENCE [LARGE SCALE GENOMIC DNA]</scope>
</reference>